<gene>
    <name evidence="2" type="ORF">MENT_LOCUS53856</name>
</gene>
<keyword evidence="1" id="KW-0732">Signal</keyword>
<evidence type="ECO:0000313" key="2">
    <source>
        <dbReference type="EMBL" id="CAD2200390.1"/>
    </source>
</evidence>
<proteinExistence type="predicted"/>
<feature type="chain" id="PRO_5027824403" evidence="1">
    <location>
        <begin position="21"/>
        <end position="333"/>
    </location>
</feature>
<dbReference type="Proteomes" id="UP000580250">
    <property type="component" value="Unassembled WGS sequence"/>
</dbReference>
<name>A0A6V7XM75_MELEN</name>
<dbReference type="AlphaFoldDB" id="A0A6V7XM75"/>
<accession>A0A6V7XM75</accession>
<dbReference type="OrthoDB" id="515401at2759"/>
<protein>
    <submittedName>
        <fullName evidence="2">Uncharacterized protein</fullName>
    </submittedName>
</protein>
<sequence length="333" mass="39960">MIKFYFIILIYLIILLKVQCAGKLIHVEVKIKDDWEVKREFIYLKNVEINDRFVLKVIEKNNNRFDSFNKNIEGYLRSIDLNLDKNMFEVQIFDRSKYIPSDQLKRKILIEITINEIIQNFLPGCEKMVLRNNNFIENITGYETSILFKSGNNFSSAQENMENYKDKLLSSYWTEINLIGYKIELLEKQKVEYPKEELKSRIIDIGNKIRVTMEKKERDCFNCGVKQIKNKWHKYLKDQYLCHTCFAYCQNYGNHRHKSLFKKTKKIYEICFTIYPDTNPTHISLKLQEFENPYARLLKFSKRQKQCFRAFLIIASLQKLRCKKLLSIILNLL</sequence>
<evidence type="ECO:0000313" key="3">
    <source>
        <dbReference type="Proteomes" id="UP000580250"/>
    </source>
</evidence>
<reference evidence="2 3" key="1">
    <citation type="submission" date="2020-08" db="EMBL/GenBank/DDBJ databases">
        <authorList>
            <person name="Koutsovoulos G."/>
            <person name="Danchin GJ E."/>
        </authorList>
    </citation>
    <scope>NUCLEOTIDE SEQUENCE [LARGE SCALE GENOMIC DNA]</scope>
</reference>
<comment type="caution">
    <text evidence="2">The sequence shown here is derived from an EMBL/GenBank/DDBJ whole genome shotgun (WGS) entry which is preliminary data.</text>
</comment>
<organism evidence="2 3">
    <name type="scientific">Meloidogyne enterolobii</name>
    <name type="common">Root-knot nematode worm</name>
    <name type="synonym">Meloidogyne mayaguensis</name>
    <dbReference type="NCBI Taxonomy" id="390850"/>
    <lineage>
        <taxon>Eukaryota</taxon>
        <taxon>Metazoa</taxon>
        <taxon>Ecdysozoa</taxon>
        <taxon>Nematoda</taxon>
        <taxon>Chromadorea</taxon>
        <taxon>Rhabditida</taxon>
        <taxon>Tylenchina</taxon>
        <taxon>Tylenchomorpha</taxon>
        <taxon>Tylenchoidea</taxon>
        <taxon>Meloidogynidae</taxon>
        <taxon>Meloidogyninae</taxon>
        <taxon>Meloidogyne</taxon>
    </lineage>
</organism>
<evidence type="ECO:0000256" key="1">
    <source>
        <dbReference type="SAM" id="SignalP"/>
    </source>
</evidence>
<dbReference type="EMBL" id="CAJEWN010001841">
    <property type="protein sequence ID" value="CAD2200390.1"/>
    <property type="molecule type" value="Genomic_DNA"/>
</dbReference>
<feature type="signal peptide" evidence="1">
    <location>
        <begin position="1"/>
        <end position="20"/>
    </location>
</feature>